<keyword evidence="5 6" id="KW-0472">Membrane</keyword>
<evidence type="ECO:0000313" key="8">
    <source>
        <dbReference type="Proteomes" id="UP001295684"/>
    </source>
</evidence>
<dbReference type="Pfam" id="PF00209">
    <property type="entry name" value="SNF"/>
    <property type="match status" value="1"/>
</dbReference>
<proteinExistence type="predicted"/>
<accession>A0AAD1XA20</accession>
<evidence type="ECO:0000256" key="5">
    <source>
        <dbReference type="ARBA" id="ARBA00023136"/>
    </source>
</evidence>
<reference evidence="7" key="1">
    <citation type="submission" date="2023-07" db="EMBL/GenBank/DDBJ databases">
        <authorList>
            <consortium name="AG Swart"/>
            <person name="Singh M."/>
            <person name="Singh A."/>
            <person name="Seah K."/>
            <person name="Emmerich C."/>
        </authorList>
    </citation>
    <scope>NUCLEOTIDE SEQUENCE</scope>
    <source>
        <strain evidence="7">DP1</strain>
    </source>
</reference>
<dbReference type="InterPro" id="IPR000175">
    <property type="entry name" value="Na/ntran_symport"/>
</dbReference>
<dbReference type="GO" id="GO:0035725">
    <property type="term" value="P:sodium ion transmembrane transport"/>
    <property type="evidence" value="ECO:0007669"/>
    <property type="project" value="TreeGrafter"/>
</dbReference>
<dbReference type="SUPFAM" id="SSF161070">
    <property type="entry name" value="SNF-like"/>
    <property type="match status" value="1"/>
</dbReference>
<dbReference type="PANTHER" id="PTHR11616:SF240">
    <property type="entry name" value="BLOATED TUBULES, ISOFORM B-RELATED"/>
    <property type="match status" value="1"/>
</dbReference>
<dbReference type="PROSITE" id="PS50267">
    <property type="entry name" value="NA_NEUROTRAN_SYMP_3"/>
    <property type="match status" value="1"/>
</dbReference>
<keyword evidence="2" id="KW-0813">Transport</keyword>
<keyword evidence="8" id="KW-1185">Reference proteome</keyword>
<sequence length="230" mass="26619">MKVQGMELTFVVYPALINTLPFPHLWSILFFTMMTMLGLGTEYVFIEVCSETFHGTCNRRKNYKGKKIVMTFTFCLIILLLNLTFFASSAGYYWLKYVDHYSTSINLVIFSFIQIVLFVYLLPIEDLVERVKKFGETTPKLYIFCLKCICPAFSLFLSAMAVYGDITNKNKPKMLIDQLVCYTIFLIPAFSFLVIYLWNPFEKYDSESMAADKSASLFDNSNELKELNNS</sequence>
<evidence type="ECO:0000256" key="1">
    <source>
        <dbReference type="ARBA" id="ARBA00004141"/>
    </source>
</evidence>
<evidence type="ECO:0000256" key="3">
    <source>
        <dbReference type="ARBA" id="ARBA00022692"/>
    </source>
</evidence>
<dbReference type="AlphaFoldDB" id="A0AAD1XA20"/>
<dbReference type="InterPro" id="IPR037272">
    <property type="entry name" value="SNS_sf"/>
</dbReference>
<dbReference type="EMBL" id="CAMPGE010005423">
    <property type="protein sequence ID" value="CAI2364277.1"/>
    <property type="molecule type" value="Genomic_DNA"/>
</dbReference>
<protein>
    <submittedName>
        <fullName evidence="7">Uncharacterized protein</fullName>
    </submittedName>
</protein>
<evidence type="ECO:0000256" key="4">
    <source>
        <dbReference type="ARBA" id="ARBA00022989"/>
    </source>
</evidence>
<evidence type="ECO:0000313" key="7">
    <source>
        <dbReference type="EMBL" id="CAI2364277.1"/>
    </source>
</evidence>
<name>A0AAD1XA20_EUPCR</name>
<dbReference type="Proteomes" id="UP001295684">
    <property type="component" value="Unassembled WGS sequence"/>
</dbReference>
<evidence type="ECO:0000256" key="6">
    <source>
        <dbReference type="SAM" id="Phobius"/>
    </source>
</evidence>
<keyword evidence="3 6" id="KW-0812">Transmembrane</keyword>
<comment type="caution">
    <text evidence="7">The sequence shown here is derived from an EMBL/GenBank/DDBJ whole genome shotgun (WGS) entry which is preliminary data.</text>
</comment>
<gene>
    <name evidence="7" type="ORF">ECRASSUSDP1_LOCUS5620</name>
</gene>
<feature type="transmembrane region" description="Helical" evidence="6">
    <location>
        <begin position="25"/>
        <end position="46"/>
    </location>
</feature>
<feature type="transmembrane region" description="Helical" evidence="6">
    <location>
        <begin position="175"/>
        <end position="198"/>
    </location>
</feature>
<feature type="transmembrane region" description="Helical" evidence="6">
    <location>
        <begin position="101"/>
        <end position="121"/>
    </location>
</feature>
<evidence type="ECO:0000256" key="2">
    <source>
        <dbReference type="ARBA" id="ARBA00022448"/>
    </source>
</evidence>
<feature type="transmembrane region" description="Helical" evidence="6">
    <location>
        <begin position="67"/>
        <end position="95"/>
    </location>
</feature>
<organism evidence="7 8">
    <name type="scientific">Euplotes crassus</name>
    <dbReference type="NCBI Taxonomy" id="5936"/>
    <lineage>
        <taxon>Eukaryota</taxon>
        <taxon>Sar</taxon>
        <taxon>Alveolata</taxon>
        <taxon>Ciliophora</taxon>
        <taxon>Intramacronucleata</taxon>
        <taxon>Spirotrichea</taxon>
        <taxon>Hypotrichia</taxon>
        <taxon>Euplotida</taxon>
        <taxon>Euplotidae</taxon>
        <taxon>Moneuplotes</taxon>
    </lineage>
</organism>
<comment type="subcellular location">
    <subcellularLocation>
        <location evidence="1">Membrane</location>
        <topology evidence="1">Multi-pass membrane protein</topology>
    </subcellularLocation>
</comment>
<keyword evidence="4 6" id="KW-1133">Transmembrane helix</keyword>
<dbReference type="GO" id="GO:0005886">
    <property type="term" value="C:plasma membrane"/>
    <property type="evidence" value="ECO:0007669"/>
    <property type="project" value="TreeGrafter"/>
</dbReference>
<dbReference type="PANTHER" id="PTHR11616">
    <property type="entry name" value="SODIUM/CHLORIDE DEPENDENT TRANSPORTER"/>
    <property type="match status" value="1"/>
</dbReference>
<feature type="transmembrane region" description="Helical" evidence="6">
    <location>
        <begin position="141"/>
        <end position="163"/>
    </location>
</feature>